<evidence type="ECO:0000256" key="2">
    <source>
        <dbReference type="ARBA" id="ARBA00006275"/>
    </source>
</evidence>
<dbReference type="CDD" id="cd08977">
    <property type="entry name" value="SusD"/>
    <property type="match status" value="1"/>
</dbReference>
<sequence>MSHLTNIRKRTAIILSCAALGFSPAFISCESDVIDLEPVDKFSEISAYSSPDRCELSVIGAYDAAQNSRYTPNGSYERGYPLGSASILQGEMRGDDMVSTATFFDKTYTAIYTVTTPNNTALWEASFEAISRYNTVIKGIQGAIDGGVLTEEQGHAYIGECLFLRALTYHVLAIHYALPYGMEGNNNYGLPIYTQPVNNTSDIEAQLKIGRSTVEETYAQILADLNQAEEYLPEVNSTDRIGRASKGAAIALKTRIYLHMRDWNNVIAEADKLEGGIYELESDPSTPFTAYSDNKESIFSIANSSSDNPGVNGALAHMISAREGGRTLCTTSPIIYNSAYWLPDDKRRALLMYRSSDDYYFEDKYGDPQVDDAYSPHLRYAEVLLNKAEAELRIGNKQEALDLLNQVRNRSLASPETQAYQASDFADTKALLEALLWERRIEFHGEGRRWEDIHRLANDDICPSGGIPAKINYNNSKNQGAFVINGEIKPEWYDASAVFIPYTDRRFIWPIPQDDLLRNPTLAAQQNEGW</sequence>
<dbReference type="InterPro" id="IPR011990">
    <property type="entry name" value="TPR-like_helical_dom_sf"/>
</dbReference>
<comment type="subcellular location">
    <subcellularLocation>
        <location evidence="1">Cell outer membrane</location>
    </subcellularLocation>
</comment>
<dbReference type="Pfam" id="PF07980">
    <property type="entry name" value="SusD_RagB"/>
    <property type="match status" value="1"/>
</dbReference>
<keyword evidence="4" id="KW-0472">Membrane</keyword>
<dbReference type="InterPro" id="IPR033985">
    <property type="entry name" value="SusD-like_N"/>
</dbReference>
<dbReference type="Proteomes" id="UP000823847">
    <property type="component" value="Unassembled WGS sequence"/>
</dbReference>
<evidence type="ECO:0000256" key="5">
    <source>
        <dbReference type="ARBA" id="ARBA00023237"/>
    </source>
</evidence>
<dbReference type="SUPFAM" id="SSF48452">
    <property type="entry name" value="TPR-like"/>
    <property type="match status" value="1"/>
</dbReference>
<keyword evidence="3 6" id="KW-0732">Signal</keyword>
<dbReference type="AlphaFoldDB" id="A0A9D1XW58"/>
<reference evidence="9" key="2">
    <citation type="submission" date="2021-04" db="EMBL/GenBank/DDBJ databases">
        <authorList>
            <person name="Gilroy R."/>
        </authorList>
    </citation>
    <scope>NUCLEOTIDE SEQUENCE</scope>
    <source>
        <strain evidence="9">ChiHecec2B26-12326</strain>
    </source>
</reference>
<proteinExistence type="inferred from homology"/>
<feature type="signal peptide" evidence="6">
    <location>
        <begin position="1"/>
        <end position="27"/>
    </location>
</feature>
<accession>A0A9D1XW58</accession>
<feature type="chain" id="PRO_5039061720" evidence="6">
    <location>
        <begin position="28"/>
        <end position="530"/>
    </location>
</feature>
<evidence type="ECO:0000256" key="4">
    <source>
        <dbReference type="ARBA" id="ARBA00023136"/>
    </source>
</evidence>
<dbReference type="Gene3D" id="1.25.40.390">
    <property type="match status" value="1"/>
</dbReference>
<reference evidence="9" key="1">
    <citation type="journal article" date="2021" name="PeerJ">
        <title>Extensive microbial diversity within the chicken gut microbiome revealed by metagenomics and culture.</title>
        <authorList>
            <person name="Gilroy R."/>
            <person name="Ravi A."/>
            <person name="Getino M."/>
            <person name="Pursley I."/>
            <person name="Horton D.L."/>
            <person name="Alikhan N.F."/>
            <person name="Baker D."/>
            <person name="Gharbi K."/>
            <person name="Hall N."/>
            <person name="Watson M."/>
            <person name="Adriaenssens E.M."/>
            <person name="Foster-Nyarko E."/>
            <person name="Jarju S."/>
            <person name="Secka A."/>
            <person name="Antonio M."/>
            <person name="Oren A."/>
            <person name="Chaudhuri R.R."/>
            <person name="La Ragione R."/>
            <person name="Hildebrand F."/>
            <person name="Pallen M.J."/>
        </authorList>
    </citation>
    <scope>NUCLEOTIDE SEQUENCE</scope>
    <source>
        <strain evidence="9">ChiHecec2B26-12326</strain>
    </source>
</reference>
<feature type="domain" description="SusD-like N-terminal" evidence="8">
    <location>
        <begin position="86"/>
        <end position="258"/>
    </location>
</feature>
<name>A0A9D1XW58_9BACT</name>
<comment type="similarity">
    <text evidence="2">Belongs to the SusD family.</text>
</comment>
<evidence type="ECO:0000259" key="7">
    <source>
        <dbReference type="Pfam" id="PF07980"/>
    </source>
</evidence>
<evidence type="ECO:0000313" key="9">
    <source>
        <dbReference type="EMBL" id="HIX87154.1"/>
    </source>
</evidence>
<comment type="caution">
    <text evidence="9">The sequence shown here is derived from an EMBL/GenBank/DDBJ whole genome shotgun (WGS) entry which is preliminary data.</text>
</comment>
<evidence type="ECO:0000256" key="3">
    <source>
        <dbReference type="ARBA" id="ARBA00022729"/>
    </source>
</evidence>
<feature type="domain" description="RagB/SusD" evidence="7">
    <location>
        <begin position="363"/>
        <end position="530"/>
    </location>
</feature>
<evidence type="ECO:0000256" key="6">
    <source>
        <dbReference type="SAM" id="SignalP"/>
    </source>
</evidence>
<keyword evidence="5" id="KW-0998">Cell outer membrane</keyword>
<evidence type="ECO:0000259" key="8">
    <source>
        <dbReference type="Pfam" id="PF14322"/>
    </source>
</evidence>
<evidence type="ECO:0000256" key="1">
    <source>
        <dbReference type="ARBA" id="ARBA00004442"/>
    </source>
</evidence>
<protein>
    <submittedName>
        <fullName evidence="9">RagB/SusD family nutrient uptake outer membrane protein</fullName>
    </submittedName>
</protein>
<dbReference type="InterPro" id="IPR012944">
    <property type="entry name" value="SusD_RagB_dom"/>
</dbReference>
<dbReference type="EMBL" id="DXEN01000080">
    <property type="protein sequence ID" value="HIX87154.1"/>
    <property type="molecule type" value="Genomic_DNA"/>
</dbReference>
<dbReference type="GO" id="GO:0009279">
    <property type="term" value="C:cell outer membrane"/>
    <property type="evidence" value="ECO:0007669"/>
    <property type="project" value="UniProtKB-SubCell"/>
</dbReference>
<organism evidence="9 10">
    <name type="scientific">Candidatus Parabacteroides intestinigallinarum</name>
    <dbReference type="NCBI Taxonomy" id="2838722"/>
    <lineage>
        <taxon>Bacteria</taxon>
        <taxon>Pseudomonadati</taxon>
        <taxon>Bacteroidota</taxon>
        <taxon>Bacteroidia</taxon>
        <taxon>Bacteroidales</taxon>
        <taxon>Tannerellaceae</taxon>
        <taxon>Parabacteroides</taxon>
    </lineage>
</organism>
<gene>
    <name evidence="9" type="ORF">H9848_11200</name>
</gene>
<dbReference type="Pfam" id="PF14322">
    <property type="entry name" value="SusD-like_3"/>
    <property type="match status" value="1"/>
</dbReference>
<evidence type="ECO:0000313" key="10">
    <source>
        <dbReference type="Proteomes" id="UP000823847"/>
    </source>
</evidence>